<evidence type="ECO:0000259" key="1">
    <source>
        <dbReference type="Pfam" id="PF18145"/>
    </source>
</evidence>
<proteinExistence type="predicted"/>
<dbReference type="Pfam" id="PF18145">
    <property type="entry name" value="SAVED"/>
    <property type="match status" value="1"/>
</dbReference>
<feature type="domain" description="SMODS-associated and fused to various effectors" evidence="1">
    <location>
        <begin position="307"/>
        <end position="499"/>
    </location>
</feature>
<protein>
    <recommendedName>
        <fullName evidence="1">SMODS-associated and fused to various effectors domain-containing protein</fullName>
    </recommendedName>
</protein>
<evidence type="ECO:0000313" key="3">
    <source>
        <dbReference type="Proteomes" id="UP000037551"/>
    </source>
</evidence>
<dbReference type="RefSeq" id="WP_048730622.1">
    <property type="nucleotide sequence ID" value="NZ_LFMW01000021.1"/>
</dbReference>
<dbReference type="AlphaFoldDB" id="A0A0J8FRW1"/>
<dbReference type="Proteomes" id="UP000037551">
    <property type="component" value="Unassembled WGS sequence"/>
</dbReference>
<evidence type="ECO:0000313" key="2">
    <source>
        <dbReference type="EMBL" id="KMT52965.1"/>
    </source>
</evidence>
<organism evidence="2 3">
    <name type="scientific">Pseudomonas fildesensis</name>
    <dbReference type="NCBI Taxonomy" id="1674920"/>
    <lineage>
        <taxon>Bacteria</taxon>
        <taxon>Pseudomonadati</taxon>
        <taxon>Pseudomonadota</taxon>
        <taxon>Gammaproteobacteria</taxon>
        <taxon>Pseudomonadales</taxon>
        <taxon>Pseudomonadaceae</taxon>
        <taxon>Pseudomonas</taxon>
    </lineage>
</organism>
<sequence>MANSVSAGWHGHDYQARFFWIHASALRDPDQSHVIEVSYEADGPKAFDDVIIRYDPPRVSSGPTRISVDYHQIKFHVTGAGRFGYSDLIDPTFIGAESVSLLERLKQAKENAPDRSAFHLVTIDSVKDDDPLSEIISAVDHSLRLDKLWEGKTDRSRMGKVRKLWREHLKLSSDDELKKILMGLHIATAQRSLEQLRQEVNLRFRVVGLIGCYDTSEFRFDAAARALKSKGLYQFTREQFDTLCKVEGWLRADPPEDFLNVALRSFTDGPTDRIDALPENTLSLLQHFDGRHLKPGADWTSAVQPLVESFFARVKQSERRIRLFLDVHTSIAFLAGRCLGLKSGLNVELVQKGRSGTTVWRADDGKDKGTANVTVEQLHDGPDIALVLSFSRDAMDDVRDYVITKQTSIGRILNITPPGGAGQGSVAGGAHAARLADDVANAVAKARIPFGANVHVFSAAPNAVNFFVGQHAESMGFCIFYEFDFNRRIDGSYHPTFKV</sequence>
<dbReference type="STRING" id="1674920.ACR52_25395"/>
<dbReference type="InterPro" id="IPR040836">
    <property type="entry name" value="SAVED"/>
</dbReference>
<gene>
    <name evidence="2" type="ORF">ACR52_25395</name>
</gene>
<dbReference type="NCBIfam" id="NF033611">
    <property type="entry name" value="SAVED"/>
    <property type="match status" value="1"/>
</dbReference>
<dbReference type="PATRIC" id="fig|1674920.3.peg.3509"/>
<dbReference type="EMBL" id="LFMW01000021">
    <property type="protein sequence ID" value="KMT52965.1"/>
    <property type="molecule type" value="Genomic_DNA"/>
</dbReference>
<name>A0A0J8FRW1_9PSED</name>
<dbReference type="OrthoDB" id="268467at2"/>
<keyword evidence="3" id="KW-1185">Reference proteome</keyword>
<accession>A0A0J8FRW1</accession>
<comment type="caution">
    <text evidence="2">The sequence shown here is derived from an EMBL/GenBank/DDBJ whole genome shotgun (WGS) entry which is preliminary data.</text>
</comment>
<reference evidence="2 3" key="1">
    <citation type="submission" date="2015-06" db="EMBL/GenBank/DDBJ databases">
        <title>Draft genome sequence of an Antarctic Pseudomonas sp. strain KG01 with full potential for biotechnological applications.</title>
        <authorList>
            <person name="Pavlov M.S."/>
            <person name="Lira F."/>
            <person name="Martinez J.L."/>
            <person name="Marshall S.H."/>
        </authorList>
    </citation>
    <scope>NUCLEOTIDE SEQUENCE [LARGE SCALE GENOMIC DNA]</scope>
    <source>
        <strain evidence="2 3">KG01</strain>
    </source>
</reference>